<accession>A0A832M2L7</accession>
<gene>
    <name evidence="1" type="ORF">ENR47_04175</name>
</gene>
<sequence length="118" mass="13333">MTKSIINLTMPLVVSEIEHVLEGYPHYPYQQAFANPDLHQELIAYVLTHIHSEYVAINEGTQQINTIQPSSDLAETQSCLDSFIHQGIHSILEQHQASTDFQVPEENDGYLAASHWFG</sequence>
<proteinExistence type="predicted"/>
<comment type="caution">
    <text evidence="1">The sequence shown here is derived from an EMBL/GenBank/DDBJ whole genome shotgun (WGS) entry which is preliminary data.</text>
</comment>
<dbReference type="EMBL" id="DSRD01000267">
    <property type="protein sequence ID" value="HGW93469.1"/>
    <property type="molecule type" value="Genomic_DNA"/>
</dbReference>
<evidence type="ECO:0000313" key="1">
    <source>
        <dbReference type="EMBL" id="HGW93469.1"/>
    </source>
</evidence>
<organism evidence="1">
    <name type="scientific">Oscillatoriales cyanobacterium SpSt-402</name>
    <dbReference type="NCBI Taxonomy" id="2282168"/>
    <lineage>
        <taxon>Bacteria</taxon>
        <taxon>Bacillati</taxon>
        <taxon>Cyanobacteriota</taxon>
        <taxon>Cyanophyceae</taxon>
        <taxon>Oscillatoriophycideae</taxon>
        <taxon>Oscillatoriales</taxon>
    </lineage>
</organism>
<name>A0A832M2L7_9CYAN</name>
<protein>
    <submittedName>
        <fullName evidence="1">Uncharacterized protein</fullName>
    </submittedName>
</protein>
<dbReference type="AlphaFoldDB" id="A0A832M2L7"/>
<reference evidence="1" key="1">
    <citation type="journal article" date="2020" name="mSystems">
        <title>Genome- and Community-Level Interaction Insights into Carbon Utilization and Element Cycling Functions of Hydrothermarchaeota in Hydrothermal Sediment.</title>
        <authorList>
            <person name="Zhou Z."/>
            <person name="Liu Y."/>
            <person name="Xu W."/>
            <person name="Pan J."/>
            <person name="Luo Z.H."/>
            <person name="Li M."/>
        </authorList>
    </citation>
    <scope>NUCLEOTIDE SEQUENCE [LARGE SCALE GENOMIC DNA]</scope>
    <source>
        <strain evidence="1">SpSt-402</strain>
    </source>
</reference>